<feature type="coiled-coil region" evidence="1">
    <location>
        <begin position="170"/>
        <end position="201"/>
    </location>
</feature>
<dbReference type="Proteomes" id="UP000536275">
    <property type="component" value="Unassembled WGS sequence"/>
</dbReference>
<evidence type="ECO:0008006" key="4">
    <source>
        <dbReference type="Google" id="ProtNLM"/>
    </source>
</evidence>
<name>A0A8H6BSK5_CANAX</name>
<dbReference type="AlphaFoldDB" id="A0A8H6BSK5"/>
<reference evidence="2 3" key="1">
    <citation type="submission" date="2020-03" db="EMBL/GenBank/DDBJ databases">
        <title>FDA dAtabase for Regulatory Grade micrObial Sequences (FDA-ARGOS): Supporting development and validation of Infectious Disease Dx tests.</title>
        <authorList>
            <person name="Campos J."/>
            <person name="Goldberg B."/>
            <person name="Tallon L."/>
            <person name="Sadzewicz L."/>
            <person name="Vavikolanu K."/>
            <person name="Mehta A."/>
            <person name="Aluvathingal J."/>
            <person name="Nadendla S."/>
            <person name="Nandy P."/>
            <person name="Geyer C."/>
            <person name="Yan Y."/>
            <person name="Sichtig H."/>
        </authorList>
    </citation>
    <scope>NUCLEOTIDE SEQUENCE [LARGE SCALE GENOMIC DNA]</scope>
    <source>
        <strain evidence="2 3">FDAARGOS_656</strain>
    </source>
</reference>
<comment type="caution">
    <text evidence="2">The sequence shown here is derived from an EMBL/GenBank/DDBJ whole genome shotgun (WGS) entry which is preliminary data.</text>
</comment>
<protein>
    <recommendedName>
        <fullName evidence="4">Macro-like domain-containing protein</fullName>
    </recommendedName>
</protein>
<dbReference type="InterPro" id="IPR043472">
    <property type="entry name" value="Macro_dom-like"/>
</dbReference>
<dbReference type="Gene3D" id="3.40.220.10">
    <property type="entry name" value="Leucine Aminopeptidase, subunit E, domain 1"/>
    <property type="match status" value="1"/>
</dbReference>
<gene>
    <name evidence="2" type="ORF">FOB64_006328</name>
</gene>
<accession>A0A8H6BSK5</accession>
<dbReference type="EMBL" id="JABWAD010000061">
    <property type="protein sequence ID" value="KAF6063348.1"/>
    <property type="molecule type" value="Genomic_DNA"/>
</dbReference>
<proteinExistence type="predicted"/>
<evidence type="ECO:0000313" key="3">
    <source>
        <dbReference type="Proteomes" id="UP000536275"/>
    </source>
</evidence>
<evidence type="ECO:0000256" key="1">
    <source>
        <dbReference type="SAM" id="Coils"/>
    </source>
</evidence>
<keyword evidence="1" id="KW-0175">Coiled coil</keyword>
<evidence type="ECO:0000313" key="2">
    <source>
        <dbReference type="EMBL" id="KAF6063348.1"/>
    </source>
</evidence>
<organism evidence="2 3">
    <name type="scientific">Candida albicans</name>
    <name type="common">Yeast</name>
    <dbReference type="NCBI Taxonomy" id="5476"/>
    <lineage>
        <taxon>Eukaryota</taxon>
        <taxon>Fungi</taxon>
        <taxon>Dikarya</taxon>
        <taxon>Ascomycota</taxon>
        <taxon>Saccharomycotina</taxon>
        <taxon>Pichiomycetes</taxon>
        <taxon>Debaryomycetaceae</taxon>
        <taxon>Candida/Lodderomyces clade</taxon>
        <taxon>Candida</taxon>
    </lineage>
</organism>
<sequence>MKFIFIDNNPLIVKCWKHHYQVLSNIYKEYNFSSHHNIKFNFYNHTIEHMVQNYNFNNTGNTGKTSIVTPANSLNYMGGGFDLHLLNAILLGTNHTFKQLENIIQNHQLQKFQGYLVPNQTYKINLPDLTGFEYKSSLVYQNWNLIEIIEIPTMVVPEKIHSISHLFDCIWNLMNNIDFTKEEEEKEEEKEEEEGEEENILVLPGIGTGYGNLNEYESTKIMLFAIFLYNLSLRGKTTPTTRLDQLKKSLLILFFFNKDYRKLENLNDIEELETNVISEYGKNLNLVNETVMELEEVFKCIRW</sequence>
<dbReference type="SUPFAM" id="SSF52949">
    <property type="entry name" value="Macro domain-like"/>
    <property type="match status" value="1"/>
</dbReference>